<dbReference type="EMBL" id="JAEACQ010000249">
    <property type="protein sequence ID" value="MBL7630436.1"/>
    <property type="molecule type" value="Genomic_DNA"/>
</dbReference>
<dbReference type="AlphaFoldDB" id="A0A937UTV2"/>
<gene>
    <name evidence="1" type="ORF">I7412_25400</name>
</gene>
<accession>A0A937UTV2</accession>
<proteinExistence type="predicted"/>
<name>A0A937UTV2_9ACTN</name>
<evidence type="ECO:0000313" key="2">
    <source>
        <dbReference type="Proteomes" id="UP000604475"/>
    </source>
</evidence>
<keyword evidence="2" id="KW-1185">Reference proteome</keyword>
<dbReference type="RefSeq" id="WP_203001913.1">
    <property type="nucleotide sequence ID" value="NZ_JADWYW010000072.1"/>
</dbReference>
<comment type="caution">
    <text evidence="1">The sequence shown here is derived from an EMBL/GenBank/DDBJ whole genome shotgun (WGS) entry which is preliminary data.</text>
</comment>
<organism evidence="1 2">
    <name type="scientific">Frankia nepalensis</name>
    <dbReference type="NCBI Taxonomy" id="1836974"/>
    <lineage>
        <taxon>Bacteria</taxon>
        <taxon>Bacillati</taxon>
        <taxon>Actinomycetota</taxon>
        <taxon>Actinomycetes</taxon>
        <taxon>Frankiales</taxon>
        <taxon>Frankiaceae</taxon>
        <taxon>Frankia</taxon>
    </lineage>
</organism>
<sequence length="165" mass="17231">MHVMMEIDGGFGGLDTVDLEPFSLPARPGVVLDRPAEVGPVFVASHPFPPESAARSLAAMRGERVLVACPWPVSPARTRLALAVGRQLAGAREAGWPGPLPVVVCPVRPRCAWQSGGVVVPHLVSVVTEQAAQVRVVWEITDHGQTPGWLSGVAPAGALSIAVMA</sequence>
<reference evidence="1" key="1">
    <citation type="submission" date="2020-12" db="EMBL/GenBank/DDBJ databases">
        <title>Genomic characterization of non-nitrogen-fixing Frankia strains.</title>
        <authorList>
            <person name="Carlos-Shanley C."/>
            <person name="Guerra T."/>
            <person name="Hahn D."/>
        </authorList>
    </citation>
    <scope>NUCLEOTIDE SEQUENCE</scope>
    <source>
        <strain evidence="1">CN6</strain>
    </source>
</reference>
<protein>
    <submittedName>
        <fullName evidence="1">Uncharacterized protein</fullName>
    </submittedName>
</protein>
<evidence type="ECO:0000313" key="1">
    <source>
        <dbReference type="EMBL" id="MBL7630436.1"/>
    </source>
</evidence>
<dbReference type="Proteomes" id="UP000604475">
    <property type="component" value="Unassembled WGS sequence"/>
</dbReference>